<protein>
    <recommendedName>
        <fullName evidence="3">DUF222 domain-containing protein</fullName>
    </recommendedName>
</protein>
<evidence type="ECO:0000313" key="1">
    <source>
        <dbReference type="EMBL" id="MFB9448409.1"/>
    </source>
</evidence>
<dbReference type="EMBL" id="JBHMCA010000057">
    <property type="protein sequence ID" value="MFB9448409.1"/>
    <property type="molecule type" value="Genomic_DNA"/>
</dbReference>
<accession>A0ABV5MHR5</accession>
<evidence type="ECO:0008006" key="3">
    <source>
        <dbReference type="Google" id="ProtNLM"/>
    </source>
</evidence>
<sequence>MGEPVTVDTAEPPAALERARRLVSGLELLIADGLPSGWDARAVERAAAEMRSLALRARQALGPPGDGDAEREALRVRVDVGEAAVGLLVGEWRVRARPLAVHHQLLVLLEGVADWAEETVGAGEWPLEEPRLPKTREAVQRLRHFAGTDPGEDSAAAWAVQRAAEEMFERAGAKLDAAFNAMLDAADARPVPLDQPDLDRPRHLAAAARYTFEGTRFLEANVARCEALHTRWQAEAAAIKAARRELYDRLAASAAQAWPAIVAKHAPGPFSTEPGAMVLLERVHNRAGWEYAGDEHPFVVQHDGVVLAADYAPHVLAALEHAWFGLQLDVGDRIPWSLVAVVLGPGTVGARTMRAGRAQWPPVPCVRLRIVALHAGPVVA</sequence>
<dbReference type="Proteomes" id="UP001589608">
    <property type="component" value="Unassembled WGS sequence"/>
</dbReference>
<keyword evidence="2" id="KW-1185">Reference proteome</keyword>
<name>A0ABV5MHR5_9ACTN</name>
<organism evidence="1 2">
    <name type="scientific">Dactylosporangium vinaceum</name>
    <dbReference type="NCBI Taxonomy" id="53362"/>
    <lineage>
        <taxon>Bacteria</taxon>
        <taxon>Bacillati</taxon>
        <taxon>Actinomycetota</taxon>
        <taxon>Actinomycetes</taxon>
        <taxon>Micromonosporales</taxon>
        <taxon>Micromonosporaceae</taxon>
        <taxon>Dactylosporangium</taxon>
    </lineage>
</organism>
<gene>
    <name evidence="1" type="ORF">ACFFTR_35430</name>
</gene>
<dbReference type="RefSeq" id="WP_223102954.1">
    <property type="nucleotide sequence ID" value="NZ_CP061913.1"/>
</dbReference>
<proteinExistence type="predicted"/>
<evidence type="ECO:0000313" key="2">
    <source>
        <dbReference type="Proteomes" id="UP001589608"/>
    </source>
</evidence>
<comment type="caution">
    <text evidence="1">The sequence shown here is derived from an EMBL/GenBank/DDBJ whole genome shotgun (WGS) entry which is preliminary data.</text>
</comment>
<reference evidence="1 2" key="1">
    <citation type="submission" date="2024-09" db="EMBL/GenBank/DDBJ databases">
        <authorList>
            <person name="Sun Q."/>
            <person name="Mori K."/>
        </authorList>
    </citation>
    <scope>NUCLEOTIDE SEQUENCE [LARGE SCALE GENOMIC DNA]</scope>
    <source>
        <strain evidence="1 2">JCM 3307</strain>
    </source>
</reference>